<proteinExistence type="predicted"/>
<keyword evidence="3" id="KW-1185">Reference proteome</keyword>
<dbReference type="SUPFAM" id="SSF49599">
    <property type="entry name" value="TRAF domain-like"/>
    <property type="match status" value="1"/>
</dbReference>
<name>A0A9Q0HVS9_9POAL</name>
<evidence type="ECO:0000259" key="1">
    <source>
        <dbReference type="PROSITE" id="PS50144"/>
    </source>
</evidence>
<evidence type="ECO:0000313" key="2">
    <source>
        <dbReference type="EMBL" id="KAJ1700241.1"/>
    </source>
</evidence>
<dbReference type="Gene3D" id="2.60.210.10">
    <property type="entry name" value="Apoptosis, Tumor Necrosis Factor Receptor Associated Protein 2, Chain A"/>
    <property type="match status" value="1"/>
</dbReference>
<dbReference type="InterPro" id="IPR045005">
    <property type="entry name" value="BPM1-6"/>
</dbReference>
<gene>
    <name evidence="2" type="ORF">LUZ63_000020</name>
</gene>
<evidence type="ECO:0000313" key="3">
    <source>
        <dbReference type="Proteomes" id="UP001151287"/>
    </source>
</evidence>
<dbReference type="GO" id="GO:0016567">
    <property type="term" value="P:protein ubiquitination"/>
    <property type="evidence" value="ECO:0007669"/>
    <property type="project" value="InterPro"/>
</dbReference>
<dbReference type="OrthoDB" id="595201at2759"/>
<dbReference type="InterPro" id="IPR008974">
    <property type="entry name" value="TRAF-like"/>
</dbReference>
<protein>
    <recommendedName>
        <fullName evidence="1">MATH domain-containing protein</fullName>
    </recommendedName>
</protein>
<feature type="domain" description="MATH" evidence="1">
    <location>
        <begin position="22"/>
        <end position="151"/>
    </location>
</feature>
<dbReference type="CDD" id="cd00121">
    <property type="entry name" value="MATH"/>
    <property type="match status" value="1"/>
</dbReference>
<dbReference type="PROSITE" id="PS50144">
    <property type="entry name" value="MATH"/>
    <property type="match status" value="1"/>
</dbReference>
<dbReference type="EMBL" id="JAMQYH010000001">
    <property type="protein sequence ID" value="KAJ1700241.1"/>
    <property type="molecule type" value="Genomic_DNA"/>
</dbReference>
<accession>A0A9Q0HVS9</accession>
<dbReference type="InterPro" id="IPR002083">
    <property type="entry name" value="MATH/TRAF_dom"/>
</dbReference>
<dbReference type="Proteomes" id="UP001151287">
    <property type="component" value="Unassembled WGS sequence"/>
</dbReference>
<dbReference type="AlphaFoldDB" id="A0A9Q0HVS9"/>
<organism evidence="2 3">
    <name type="scientific">Rhynchospora breviuscula</name>
    <dbReference type="NCBI Taxonomy" id="2022672"/>
    <lineage>
        <taxon>Eukaryota</taxon>
        <taxon>Viridiplantae</taxon>
        <taxon>Streptophyta</taxon>
        <taxon>Embryophyta</taxon>
        <taxon>Tracheophyta</taxon>
        <taxon>Spermatophyta</taxon>
        <taxon>Magnoliopsida</taxon>
        <taxon>Liliopsida</taxon>
        <taxon>Poales</taxon>
        <taxon>Cyperaceae</taxon>
        <taxon>Cyperoideae</taxon>
        <taxon>Rhynchosporeae</taxon>
        <taxon>Rhynchospora</taxon>
    </lineage>
</organism>
<dbReference type="PANTHER" id="PTHR26379">
    <property type="entry name" value="BTB/POZ AND MATH DOMAIN-CONTAINING PROTEIN 1"/>
    <property type="match status" value="1"/>
</dbReference>
<sequence>MDPAMPTLTSTSVSRTVVKLDSGCHEFKIIGYSSSKGIGVGKYITSEMFTVGGHHWCLRYYPDGYEKDDRGEYVSVFIESVDTACDVKALFDIRLLDPTSGAASTSTPEVVKPHVFRVPCDTWGFYQFIRKKDLEASTFLRDDCFTIRCNLVVVKELSDVADTLANTSINQPD</sequence>
<comment type="caution">
    <text evidence="2">The sequence shown here is derived from an EMBL/GenBank/DDBJ whole genome shotgun (WGS) entry which is preliminary data.</text>
</comment>
<dbReference type="Pfam" id="PF22486">
    <property type="entry name" value="MATH_2"/>
    <property type="match status" value="1"/>
</dbReference>
<reference evidence="2" key="1">
    <citation type="journal article" date="2022" name="Cell">
        <title>Repeat-based holocentromeres influence genome architecture and karyotype evolution.</title>
        <authorList>
            <person name="Hofstatter P.G."/>
            <person name="Thangavel G."/>
            <person name="Lux T."/>
            <person name="Neumann P."/>
            <person name="Vondrak T."/>
            <person name="Novak P."/>
            <person name="Zhang M."/>
            <person name="Costa L."/>
            <person name="Castellani M."/>
            <person name="Scott A."/>
            <person name="Toegelov H."/>
            <person name="Fuchs J."/>
            <person name="Mata-Sucre Y."/>
            <person name="Dias Y."/>
            <person name="Vanzela A.L.L."/>
            <person name="Huettel B."/>
            <person name="Almeida C.C.S."/>
            <person name="Simkova H."/>
            <person name="Souza G."/>
            <person name="Pedrosa-Harand A."/>
            <person name="Macas J."/>
            <person name="Mayer K.F.X."/>
            <person name="Houben A."/>
            <person name="Marques A."/>
        </authorList>
    </citation>
    <scope>NUCLEOTIDE SEQUENCE</scope>
    <source>
        <strain evidence="2">RhyBre1mFocal</strain>
    </source>
</reference>
<dbReference type="PANTHER" id="PTHR26379:SF187">
    <property type="entry name" value="OS07G0655300 PROTEIN"/>
    <property type="match status" value="1"/>
</dbReference>